<sequence length="344" mass="36983">MLTPMLHILQDDDFRAARRSIVYHPGPCPVMFPPSFFPRPHSPNMLPSSQSPVLPYSSGPGVWLSSNTLLTPSSARDSLFVLESDFPSQSCTEETVISPLSFSILPPDSQSGDSQEARAPVDLPIEKLVLEKDTPELVSGDKSEGDKAVSFAPVTPPVVTVDPFEEAKDEQVVAEETKTTASPTSSCIPIDCLKLHAMESASLPRSMGLLQDSEGSLSSSPTKLAYPVTEPGEFSTTESSGGQKKAECQKKPKSAKARKRAAKLQKTKQLARQSKQSSVNPETASHATDQQLQHTRKHRNKRTLTPELPQSTALSSDLPSSGEEKAQPTSETPDVPSGASPPTD</sequence>
<dbReference type="EMBL" id="UYRU01043508">
    <property type="protein sequence ID" value="VDK82422.1"/>
    <property type="molecule type" value="Genomic_DNA"/>
</dbReference>
<gene>
    <name evidence="2" type="ORF">DILT_LOCUS3340</name>
</gene>
<name>A0A3P6T3B5_DIBLA</name>
<proteinExistence type="predicted"/>
<reference evidence="2 3" key="1">
    <citation type="submission" date="2018-11" db="EMBL/GenBank/DDBJ databases">
        <authorList>
            <consortium name="Pathogen Informatics"/>
        </authorList>
    </citation>
    <scope>NUCLEOTIDE SEQUENCE [LARGE SCALE GENOMIC DNA]</scope>
</reference>
<feature type="compositionally biased region" description="Polar residues" evidence="1">
    <location>
        <begin position="274"/>
        <end position="293"/>
    </location>
</feature>
<evidence type="ECO:0000256" key="1">
    <source>
        <dbReference type="SAM" id="MobiDB-lite"/>
    </source>
</evidence>
<feature type="compositionally biased region" description="Polar residues" evidence="1">
    <location>
        <begin position="213"/>
        <end position="222"/>
    </location>
</feature>
<dbReference type="AlphaFoldDB" id="A0A3P6T3B5"/>
<evidence type="ECO:0000313" key="3">
    <source>
        <dbReference type="Proteomes" id="UP000281553"/>
    </source>
</evidence>
<organism evidence="2 3">
    <name type="scientific">Dibothriocephalus latus</name>
    <name type="common">Fish tapeworm</name>
    <name type="synonym">Diphyllobothrium latum</name>
    <dbReference type="NCBI Taxonomy" id="60516"/>
    <lineage>
        <taxon>Eukaryota</taxon>
        <taxon>Metazoa</taxon>
        <taxon>Spiralia</taxon>
        <taxon>Lophotrochozoa</taxon>
        <taxon>Platyhelminthes</taxon>
        <taxon>Cestoda</taxon>
        <taxon>Eucestoda</taxon>
        <taxon>Diphyllobothriidea</taxon>
        <taxon>Diphyllobothriidae</taxon>
        <taxon>Dibothriocephalus</taxon>
    </lineage>
</organism>
<evidence type="ECO:0000313" key="2">
    <source>
        <dbReference type="EMBL" id="VDK82422.1"/>
    </source>
</evidence>
<keyword evidence="3" id="KW-1185">Reference proteome</keyword>
<feature type="compositionally biased region" description="Basic residues" evidence="1">
    <location>
        <begin position="251"/>
        <end position="266"/>
    </location>
</feature>
<feature type="compositionally biased region" description="Polar residues" evidence="1">
    <location>
        <begin position="308"/>
        <end position="319"/>
    </location>
</feature>
<protein>
    <submittedName>
        <fullName evidence="2">Uncharacterized protein</fullName>
    </submittedName>
</protein>
<accession>A0A3P6T3B5</accession>
<dbReference type="Proteomes" id="UP000281553">
    <property type="component" value="Unassembled WGS sequence"/>
</dbReference>
<feature type="region of interest" description="Disordered" evidence="1">
    <location>
        <begin position="209"/>
        <end position="344"/>
    </location>
</feature>